<dbReference type="Proteomes" id="UP000525298">
    <property type="component" value="Unassembled WGS sequence"/>
</dbReference>
<reference evidence="2 3" key="1">
    <citation type="submission" date="2020-07" db="EMBL/GenBank/DDBJ databases">
        <title>Genomic Encyclopedia of Type Strains, Phase IV (KMG-IV): sequencing the most valuable type-strain genomes for metagenomic binning, comparative biology and taxonomic classification.</title>
        <authorList>
            <person name="Goeker M."/>
        </authorList>
    </citation>
    <scope>NUCLEOTIDE SEQUENCE [LARGE SCALE GENOMIC DNA]</scope>
    <source>
        <strain evidence="2 3">DSM 17721</strain>
    </source>
</reference>
<dbReference type="Gene3D" id="3.30.420.10">
    <property type="entry name" value="Ribonuclease H-like superfamily/Ribonuclease H"/>
    <property type="match status" value="1"/>
</dbReference>
<dbReference type="InterPro" id="IPR050900">
    <property type="entry name" value="Transposase_IS3/IS150/IS904"/>
</dbReference>
<dbReference type="InterPro" id="IPR012337">
    <property type="entry name" value="RNaseH-like_sf"/>
</dbReference>
<dbReference type="PANTHER" id="PTHR46889">
    <property type="entry name" value="TRANSPOSASE INSF FOR INSERTION SEQUENCE IS3B-RELATED"/>
    <property type="match status" value="1"/>
</dbReference>
<feature type="domain" description="Integrase catalytic" evidence="1">
    <location>
        <begin position="107"/>
        <end position="278"/>
    </location>
</feature>
<keyword evidence="3" id="KW-1185">Reference proteome</keyword>
<dbReference type="PANTHER" id="PTHR46889:SF7">
    <property type="entry name" value="TRANSPOSASE FOR INSERTION SEQUENCE ELEMENT IS904"/>
    <property type="match status" value="1"/>
</dbReference>
<dbReference type="Pfam" id="PF13276">
    <property type="entry name" value="HTH_21"/>
    <property type="match status" value="1"/>
</dbReference>
<sequence>MTLSEKQTAVEPSHKQLSIHRQCELVGLSRSSYYRQPAPESEKNLELMKLIDEIYTKYPFFGSRKMRDYLNRQGYGVNRKRIQRLMRLMGLASAAPTRKLTVPNKAHKVYPYLLKNMDINRSRQVWCSDITYIRLKRGFVYLTVVMDWYSQYVLSWEISTTMDDGFCTSCLQRAIRQYGCPEIFNTDQGSQYTGTAFTGILKEHGIGISMDGKGRAMDNIMVERLWRSLKYEDIYLKDYESVPELIEGLRAYFAFYNDERPHHSFGILTPAEVYHGADRMKRAA</sequence>
<dbReference type="SUPFAM" id="SSF53098">
    <property type="entry name" value="Ribonuclease H-like"/>
    <property type="match status" value="1"/>
</dbReference>
<dbReference type="InterPro" id="IPR048020">
    <property type="entry name" value="Transpos_IS3"/>
</dbReference>
<protein>
    <submittedName>
        <fullName evidence="2">Putative transposase</fullName>
    </submittedName>
</protein>
<dbReference type="InterPro" id="IPR001584">
    <property type="entry name" value="Integrase_cat-core"/>
</dbReference>
<name>A0A7W0CBH8_9BACT</name>
<dbReference type="GO" id="GO:0015074">
    <property type="term" value="P:DNA integration"/>
    <property type="evidence" value="ECO:0007669"/>
    <property type="project" value="InterPro"/>
</dbReference>
<dbReference type="Pfam" id="PF00665">
    <property type="entry name" value="rve"/>
    <property type="match status" value="1"/>
</dbReference>
<accession>A0A7W0CBH8</accession>
<dbReference type="GO" id="GO:0003676">
    <property type="term" value="F:nucleic acid binding"/>
    <property type="evidence" value="ECO:0007669"/>
    <property type="project" value="InterPro"/>
</dbReference>
<organism evidence="2 3">
    <name type="scientific">Desulfosalsimonas propionicica</name>
    <dbReference type="NCBI Taxonomy" id="332175"/>
    <lineage>
        <taxon>Bacteria</taxon>
        <taxon>Pseudomonadati</taxon>
        <taxon>Thermodesulfobacteriota</taxon>
        <taxon>Desulfobacteria</taxon>
        <taxon>Desulfobacterales</taxon>
        <taxon>Desulfosalsimonadaceae</taxon>
        <taxon>Desulfosalsimonas</taxon>
    </lineage>
</organism>
<dbReference type="PROSITE" id="PS50994">
    <property type="entry name" value="INTEGRASE"/>
    <property type="match status" value="1"/>
</dbReference>
<proteinExistence type="predicted"/>
<dbReference type="AlphaFoldDB" id="A0A7W0CBH8"/>
<evidence type="ECO:0000313" key="3">
    <source>
        <dbReference type="Proteomes" id="UP000525298"/>
    </source>
</evidence>
<evidence type="ECO:0000313" key="2">
    <source>
        <dbReference type="EMBL" id="MBA2882701.1"/>
    </source>
</evidence>
<gene>
    <name evidence="2" type="ORF">HNR65_003055</name>
</gene>
<dbReference type="InterPro" id="IPR036397">
    <property type="entry name" value="RNaseH_sf"/>
</dbReference>
<dbReference type="EMBL" id="JACDUS010000011">
    <property type="protein sequence ID" value="MBA2882701.1"/>
    <property type="molecule type" value="Genomic_DNA"/>
</dbReference>
<evidence type="ECO:0000259" key="1">
    <source>
        <dbReference type="PROSITE" id="PS50994"/>
    </source>
</evidence>
<dbReference type="InterPro" id="IPR025948">
    <property type="entry name" value="HTH-like_dom"/>
</dbReference>
<dbReference type="NCBIfam" id="NF033516">
    <property type="entry name" value="transpos_IS3"/>
    <property type="match status" value="1"/>
</dbReference>
<comment type="caution">
    <text evidence="2">The sequence shown here is derived from an EMBL/GenBank/DDBJ whole genome shotgun (WGS) entry which is preliminary data.</text>
</comment>